<comment type="caution">
    <text evidence="1">The sequence shown here is derived from an EMBL/GenBank/DDBJ whole genome shotgun (WGS) entry which is preliminary data.</text>
</comment>
<dbReference type="Proteomes" id="UP000798662">
    <property type="component" value="Chromosome 3"/>
</dbReference>
<evidence type="ECO:0000313" key="1">
    <source>
        <dbReference type="EMBL" id="KAK1869789.1"/>
    </source>
</evidence>
<protein>
    <submittedName>
        <fullName evidence="1">Uncharacterized protein</fullName>
    </submittedName>
</protein>
<reference evidence="1" key="1">
    <citation type="submission" date="2019-11" db="EMBL/GenBank/DDBJ databases">
        <title>Nori genome reveals adaptations in red seaweeds to the harsh intertidal environment.</title>
        <authorList>
            <person name="Wang D."/>
            <person name="Mao Y."/>
        </authorList>
    </citation>
    <scope>NUCLEOTIDE SEQUENCE</scope>
    <source>
        <tissue evidence="1">Gametophyte</tissue>
    </source>
</reference>
<name>A0ACC3CHY6_PYRYE</name>
<accession>A0ACC3CHY6</accession>
<keyword evidence="2" id="KW-1185">Reference proteome</keyword>
<proteinExistence type="predicted"/>
<sequence length="165" mass="16626">MALEAASPAADAAATGGAAAAAKQRILRLNPPTLFDATPFGYTQIAVDTATRVAYFSGLTSMNTAAEVVGTTTAEQFSLARAALGAALAAVGATTADILKLTVLVVDYSDADMPALVEIGKTLGLPASTLIGVPVLALPGLRVELDATVAVSAEAVERLRKEDGL</sequence>
<evidence type="ECO:0000313" key="2">
    <source>
        <dbReference type="Proteomes" id="UP000798662"/>
    </source>
</evidence>
<gene>
    <name evidence="1" type="ORF">I4F81_012255</name>
</gene>
<organism evidence="1 2">
    <name type="scientific">Pyropia yezoensis</name>
    <name type="common">Susabi-nori</name>
    <name type="synonym">Porphyra yezoensis</name>
    <dbReference type="NCBI Taxonomy" id="2788"/>
    <lineage>
        <taxon>Eukaryota</taxon>
        <taxon>Rhodophyta</taxon>
        <taxon>Bangiophyceae</taxon>
        <taxon>Bangiales</taxon>
        <taxon>Bangiaceae</taxon>
        <taxon>Pyropia</taxon>
    </lineage>
</organism>
<dbReference type="EMBL" id="CM020620">
    <property type="protein sequence ID" value="KAK1869789.1"/>
    <property type="molecule type" value="Genomic_DNA"/>
</dbReference>